<evidence type="ECO:0000259" key="4">
    <source>
        <dbReference type="Pfam" id="PF01420"/>
    </source>
</evidence>
<dbReference type="Proteomes" id="UP000013220">
    <property type="component" value="Unassembled WGS sequence"/>
</dbReference>
<dbReference type="OrthoDB" id="401454at2"/>
<dbReference type="PANTHER" id="PTHR30408:SF12">
    <property type="entry name" value="TYPE I RESTRICTION ENZYME MJAVIII SPECIFICITY SUBUNIT"/>
    <property type="match status" value="1"/>
</dbReference>
<proteinExistence type="inferred from homology"/>
<sequence>MLLEKMFADEKTLKPAIRFKEFTNAWEQRMLGELGSVSSSGVDKKYKKNEKEVYLLNYMDVYQKQIITEKNYKKLMITTANEEQIKTKNIIEGDIFFTPTSETREDIGHSLCIPKTLINAVYSYHLYRFRPYKEKIDVSFSNYFTNIQPVRRQLMFYSQGNQRFVFSTSDLLNTNVKMPSLKEQFNVGNVFSNIDSLITLHQRKLEKLKNIKNMLLEKMFI</sequence>
<comment type="similarity">
    <text evidence="1">Belongs to the type-I restriction system S methylase family.</text>
</comment>
<dbReference type="Pfam" id="PF01420">
    <property type="entry name" value="Methylase_S"/>
    <property type="match status" value="1"/>
</dbReference>
<dbReference type="EMBL" id="AORH01000010">
    <property type="protein sequence ID" value="ENY70139.1"/>
    <property type="molecule type" value="Genomic_DNA"/>
</dbReference>
<keyword evidence="2" id="KW-0680">Restriction system</keyword>
<dbReference type="InterPro" id="IPR000055">
    <property type="entry name" value="Restrct_endonuc_typeI_TRD"/>
</dbReference>
<reference evidence="5 6" key="1">
    <citation type="journal article" date="2013" name="Genome Announc.">
        <title>Draft Genome Sequences of Mycoplasma alkalescens, Mycoplasma arginini, and Mycoplasma bovigenitalium, Three Species with Equivocal Pathogenic Status for Cattle.</title>
        <authorList>
            <person name="Manso-Silvan L."/>
            <person name="Tardy F."/>
            <person name="Baranowski E."/>
            <person name="Barre A."/>
            <person name="Blanchard A."/>
            <person name="Breton M."/>
            <person name="Couture C."/>
            <person name="Citti C."/>
            <person name="Dordet-Frisoni E."/>
            <person name="Dupuy V."/>
            <person name="Gaurivaud P."/>
            <person name="Jacob D."/>
            <person name="Lemaitre C."/>
            <person name="Nikolski M."/>
            <person name="Nouvel L.X."/>
            <person name="Poumarat F."/>
            <person name="Thebault P."/>
            <person name="Theil S."/>
            <person name="Thiaucourt F."/>
            <person name="Sirand-Pugnet P."/>
        </authorList>
    </citation>
    <scope>NUCLEOTIDE SEQUENCE [LARGE SCALE GENOMIC DNA]</scope>
    <source>
        <strain evidence="5 6">51080</strain>
    </source>
</reference>
<dbReference type="GO" id="GO:0003677">
    <property type="term" value="F:DNA binding"/>
    <property type="evidence" value="ECO:0007669"/>
    <property type="project" value="UniProtKB-KW"/>
</dbReference>
<evidence type="ECO:0000313" key="5">
    <source>
        <dbReference type="EMBL" id="ENY70139.1"/>
    </source>
</evidence>
<organism evidence="5 6">
    <name type="scientific">Mycoplasmopsis bovigenitalium 51080</name>
    <dbReference type="NCBI Taxonomy" id="1188235"/>
    <lineage>
        <taxon>Bacteria</taxon>
        <taxon>Bacillati</taxon>
        <taxon>Mycoplasmatota</taxon>
        <taxon>Mycoplasmoidales</taxon>
        <taxon>Metamycoplasmataceae</taxon>
        <taxon>Mycoplasmopsis</taxon>
    </lineage>
</organism>
<feature type="domain" description="Type I restriction modification DNA specificity" evidence="4">
    <location>
        <begin position="26"/>
        <end position="209"/>
    </location>
</feature>
<keyword evidence="6" id="KW-1185">Reference proteome</keyword>
<dbReference type="eggNOG" id="COG0732">
    <property type="taxonomic scope" value="Bacteria"/>
</dbReference>
<dbReference type="Gene3D" id="3.90.220.20">
    <property type="entry name" value="DNA methylase specificity domains"/>
    <property type="match status" value="1"/>
</dbReference>
<evidence type="ECO:0000313" key="6">
    <source>
        <dbReference type="Proteomes" id="UP000013220"/>
    </source>
</evidence>
<keyword evidence="3" id="KW-0238">DNA-binding</keyword>
<dbReference type="RefSeq" id="WP_004419177.1">
    <property type="nucleotide sequence ID" value="NZ_AORH01000010.1"/>
</dbReference>
<dbReference type="PANTHER" id="PTHR30408">
    <property type="entry name" value="TYPE-1 RESTRICTION ENZYME ECOKI SPECIFICITY PROTEIN"/>
    <property type="match status" value="1"/>
</dbReference>
<dbReference type="InterPro" id="IPR052021">
    <property type="entry name" value="Type-I_RS_S_subunit"/>
</dbReference>
<dbReference type="InterPro" id="IPR044946">
    <property type="entry name" value="Restrct_endonuc_typeI_TRD_sf"/>
</dbReference>
<evidence type="ECO:0000256" key="3">
    <source>
        <dbReference type="ARBA" id="ARBA00023125"/>
    </source>
</evidence>
<accession>N9TVH7</accession>
<dbReference type="PATRIC" id="fig|1188235.3.peg.140"/>
<dbReference type="GO" id="GO:0009307">
    <property type="term" value="P:DNA restriction-modification system"/>
    <property type="evidence" value="ECO:0007669"/>
    <property type="project" value="UniProtKB-KW"/>
</dbReference>
<gene>
    <name evidence="5" type="ORF">MBVG_1320</name>
</gene>
<dbReference type="STRING" id="1188235.MBVG_1320"/>
<dbReference type="AlphaFoldDB" id="N9TVH7"/>
<protein>
    <submittedName>
        <fullName evidence="5">Type I restriction modification system specificity (S) subunit, HsdS</fullName>
    </submittedName>
</protein>
<evidence type="ECO:0000256" key="2">
    <source>
        <dbReference type="ARBA" id="ARBA00022747"/>
    </source>
</evidence>
<comment type="caution">
    <text evidence="5">The sequence shown here is derived from an EMBL/GenBank/DDBJ whole genome shotgun (WGS) entry which is preliminary data.</text>
</comment>
<dbReference type="SUPFAM" id="SSF116734">
    <property type="entry name" value="DNA methylase specificity domain"/>
    <property type="match status" value="1"/>
</dbReference>
<evidence type="ECO:0000256" key="1">
    <source>
        <dbReference type="ARBA" id="ARBA00010923"/>
    </source>
</evidence>
<name>N9TVH7_9BACT</name>